<protein>
    <recommendedName>
        <fullName evidence="2">DUF7747 domain-containing protein</fullName>
    </recommendedName>
</protein>
<dbReference type="Pfam" id="PF24927">
    <property type="entry name" value="DUF7747"/>
    <property type="match status" value="1"/>
</dbReference>
<comment type="caution">
    <text evidence="3">The sequence shown here is derived from an EMBL/GenBank/DDBJ whole genome shotgun (WGS) entry which is preliminary data.</text>
</comment>
<reference evidence="3" key="1">
    <citation type="submission" date="2023-10" db="EMBL/GenBank/DDBJ databases">
        <title>Genome assembly of Pristionchus species.</title>
        <authorList>
            <person name="Yoshida K."/>
            <person name="Sommer R.J."/>
        </authorList>
    </citation>
    <scope>NUCLEOTIDE SEQUENCE</scope>
    <source>
        <strain evidence="3">RS0144</strain>
    </source>
</reference>
<sequence>ASAHLVHWLLRLFPQGITGTIVHPGAINIDSLSPWTSSYSRSKTKKFAMMRKENMEYVVTRDDWRSSNTVLVQVRTNLPRCPRLSKRIFYVMRNNLTILGYVLFMYEYTTEGDPPEIQQMDDGME</sequence>
<evidence type="ECO:0000259" key="2">
    <source>
        <dbReference type="Pfam" id="PF24927"/>
    </source>
</evidence>
<feature type="non-terminal residue" evidence="3">
    <location>
        <position position="125"/>
    </location>
</feature>
<dbReference type="Proteomes" id="UP001432027">
    <property type="component" value="Unassembled WGS sequence"/>
</dbReference>
<gene>
    <name evidence="3" type="ORF">PENTCL1PPCAC_10380</name>
</gene>
<dbReference type="InterPro" id="IPR056649">
    <property type="entry name" value="DUF7747"/>
</dbReference>
<evidence type="ECO:0000256" key="1">
    <source>
        <dbReference type="SAM" id="SignalP"/>
    </source>
</evidence>
<name>A0AAV5SYG9_9BILA</name>
<feature type="non-terminal residue" evidence="3">
    <location>
        <position position="1"/>
    </location>
</feature>
<dbReference type="EMBL" id="BTSX01000003">
    <property type="protein sequence ID" value="GMS88205.1"/>
    <property type="molecule type" value="Genomic_DNA"/>
</dbReference>
<dbReference type="PANTHER" id="PTHR31824:SF3">
    <property type="entry name" value="AAA DOMAIN-CONTAINING PROTEIN"/>
    <property type="match status" value="1"/>
</dbReference>
<proteinExistence type="predicted"/>
<feature type="domain" description="DUF7747" evidence="2">
    <location>
        <begin position="18"/>
        <end position="106"/>
    </location>
</feature>
<evidence type="ECO:0000313" key="4">
    <source>
        <dbReference type="Proteomes" id="UP001432027"/>
    </source>
</evidence>
<evidence type="ECO:0000313" key="3">
    <source>
        <dbReference type="EMBL" id="GMS88205.1"/>
    </source>
</evidence>
<organism evidence="3 4">
    <name type="scientific">Pristionchus entomophagus</name>
    <dbReference type="NCBI Taxonomy" id="358040"/>
    <lineage>
        <taxon>Eukaryota</taxon>
        <taxon>Metazoa</taxon>
        <taxon>Ecdysozoa</taxon>
        <taxon>Nematoda</taxon>
        <taxon>Chromadorea</taxon>
        <taxon>Rhabditida</taxon>
        <taxon>Rhabditina</taxon>
        <taxon>Diplogasteromorpha</taxon>
        <taxon>Diplogasteroidea</taxon>
        <taxon>Neodiplogasteridae</taxon>
        <taxon>Pristionchus</taxon>
    </lineage>
</organism>
<dbReference type="PANTHER" id="PTHR31824">
    <property type="entry name" value="PROTEIN CBG17809"/>
    <property type="match status" value="1"/>
</dbReference>
<feature type="chain" id="PRO_5043383338" description="DUF7747 domain-containing protein" evidence="1">
    <location>
        <begin position="20"/>
        <end position="125"/>
    </location>
</feature>
<accession>A0AAV5SYG9</accession>
<keyword evidence="4" id="KW-1185">Reference proteome</keyword>
<feature type="signal peptide" evidence="1">
    <location>
        <begin position="1"/>
        <end position="19"/>
    </location>
</feature>
<keyword evidence="1" id="KW-0732">Signal</keyword>
<dbReference type="AlphaFoldDB" id="A0AAV5SYG9"/>